<proteinExistence type="predicted"/>
<feature type="domain" description="GGDEF" evidence="2">
    <location>
        <begin position="193"/>
        <end position="324"/>
    </location>
</feature>
<dbReference type="NCBIfam" id="TIGR00254">
    <property type="entry name" value="GGDEF"/>
    <property type="match status" value="1"/>
</dbReference>
<sequence>MTTEPIRDEDARLAALHEYDVLDTAPEQPFERIVRLVQKLIGVPMATVTFVDRDRQWFKARRGLSLAETERSVSVCDHTIRNSDPLVVPDLAADARFAHLPCVTDTNPIQAYLGIPLLNEDGYALGALCAMDHSPREFTPEQIDILSEFALLVVDWLEMRRMAQTDFLTGTMARRSFLAALEKEIARVGRSGRPSTLCLFDIDHFKRINDTYGHPAGDQVLRIVSSLCQEGLREGDLLARVGGEEFAILMTETSAQDAFGIVERLRKAIKAASIGDPGLKVTASFGVAQHAAEMAYPDVWLSRCDQLLYRAKDAGRNCAVMAED</sequence>
<dbReference type="SUPFAM" id="SSF55073">
    <property type="entry name" value="Nucleotide cyclase"/>
    <property type="match status" value="1"/>
</dbReference>
<evidence type="ECO:0000313" key="3">
    <source>
        <dbReference type="EMBL" id="QZD88630.1"/>
    </source>
</evidence>
<dbReference type="PANTHER" id="PTHR45138:SF24">
    <property type="entry name" value="DIGUANYLATE CYCLASE DGCC-RELATED"/>
    <property type="match status" value="1"/>
</dbReference>
<evidence type="ECO:0000313" key="4">
    <source>
        <dbReference type="Proteomes" id="UP000824281"/>
    </source>
</evidence>
<dbReference type="Proteomes" id="UP000824281">
    <property type="component" value="Chromosome"/>
</dbReference>
<dbReference type="RefSeq" id="WP_221424161.1">
    <property type="nucleotide sequence ID" value="NZ_CP081295.1"/>
</dbReference>
<organism evidence="3 4">
    <name type="scientific">Qipengyuania aurantiaca</name>
    <dbReference type="NCBI Taxonomy" id="2867233"/>
    <lineage>
        <taxon>Bacteria</taxon>
        <taxon>Pseudomonadati</taxon>
        <taxon>Pseudomonadota</taxon>
        <taxon>Alphaproteobacteria</taxon>
        <taxon>Sphingomonadales</taxon>
        <taxon>Erythrobacteraceae</taxon>
        <taxon>Qipengyuania</taxon>
    </lineage>
</organism>
<dbReference type="Gene3D" id="3.30.450.40">
    <property type="match status" value="1"/>
</dbReference>
<name>A0ABX8ZI07_9SPHN</name>
<evidence type="ECO:0000256" key="1">
    <source>
        <dbReference type="ARBA" id="ARBA00012528"/>
    </source>
</evidence>
<dbReference type="EC" id="2.7.7.65" evidence="1"/>
<dbReference type="Pfam" id="PF01590">
    <property type="entry name" value="GAF"/>
    <property type="match status" value="1"/>
</dbReference>
<gene>
    <name evidence="3" type="ORF">K3148_07030</name>
</gene>
<dbReference type="SMART" id="SM00065">
    <property type="entry name" value="GAF"/>
    <property type="match status" value="1"/>
</dbReference>
<dbReference type="SMART" id="SM00267">
    <property type="entry name" value="GGDEF"/>
    <property type="match status" value="1"/>
</dbReference>
<protein>
    <recommendedName>
        <fullName evidence="1">diguanylate cyclase</fullName>
        <ecNumber evidence="1">2.7.7.65</ecNumber>
    </recommendedName>
</protein>
<dbReference type="Pfam" id="PF00990">
    <property type="entry name" value="GGDEF"/>
    <property type="match status" value="1"/>
</dbReference>
<dbReference type="PANTHER" id="PTHR45138">
    <property type="entry name" value="REGULATORY COMPONENTS OF SENSORY TRANSDUCTION SYSTEM"/>
    <property type="match status" value="1"/>
</dbReference>
<dbReference type="InterPro" id="IPR043128">
    <property type="entry name" value="Rev_trsase/Diguanyl_cyclase"/>
</dbReference>
<dbReference type="InterPro" id="IPR029016">
    <property type="entry name" value="GAF-like_dom_sf"/>
</dbReference>
<dbReference type="InterPro" id="IPR050469">
    <property type="entry name" value="Diguanylate_Cyclase"/>
</dbReference>
<accession>A0ABX8ZI07</accession>
<dbReference type="SUPFAM" id="SSF55781">
    <property type="entry name" value="GAF domain-like"/>
    <property type="match status" value="1"/>
</dbReference>
<reference evidence="3 4" key="1">
    <citation type="submission" date="2021-08" db="EMBL/GenBank/DDBJ databases">
        <title>Comparative Genomics Analysis of the Genus Qipengyuania Reveals Extensive Genetic Diversity and Metabolic Versatility, Including the Description of Fifteen Novel Species.</title>
        <authorList>
            <person name="Liu Y."/>
        </authorList>
    </citation>
    <scope>NUCLEOTIDE SEQUENCE [LARGE SCALE GENOMIC DNA]</scope>
    <source>
        <strain evidence="3 4">1NDH13</strain>
    </source>
</reference>
<dbReference type="Gene3D" id="3.30.70.270">
    <property type="match status" value="1"/>
</dbReference>
<dbReference type="PROSITE" id="PS50887">
    <property type="entry name" value="GGDEF"/>
    <property type="match status" value="1"/>
</dbReference>
<dbReference type="InterPro" id="IPR029787">
    <property type="entry name" value="Nucleotide_cyclase"/>
</dbReference>
<evidence type="ECO:0000259" key="2">
    <source>
        <dbReference type="PROSITE" id="PS50887"/>
    </source>
</evidence>
<dbReference type="CDD" id="cd01949">
    <property type="entry name" value="GGDEF"/>
    <property type="match status" value="1"/>
</dbReference>
<dbReference type="InterPro" id="IPR000160">
    <property type="entry name" value="GGDEF_dom"/>
</dbReference>
<keyword evidence="4" id="KW-1185">Reference proteome</keyword>
<dbReference type="InterPro" id="IPR003018">
    <property type="entry name" value="GAF"/>
</dbReference>
<dbReference type="EMBL" id="CP081295">
    <property type="protein sequence ID" value="QZD88630.1"/>
    <property type="molecule type" value="Genomic_DNA"/>
</dbReference>